<dbReference type="Gene3D" id="2.30.31.10">
    <property type="entry name" value="Transcriptional Coactivator Pc4, Chain A"/>
    <property type="match status" value="1"/>
</dbReference>
<protein>
    <submittedName>
        <fullName evidence="9">RNA polymerase ii transcriptional coactivator, putative</fullName>
    </submittedName>
</protein>
<dbReference type="Proteomes" id="UP000008983">
    <property type="component" value="Unassembled WGS sequence"/>
</dbReference>
<dbReference type="SUPFAM" id="SSF54447">
    <property type="entry name" value="ssDNA-binding transcriptional regulator domain"/>
    <property type="match status" value="1"/>
</dbReference>
<keyword evidence="4" id="KW-0238">DNA-binding</keyword>
<evidence type="ECO:0000256" key="4">
    <source>
        <dbReference type="ARBA" id="ARBA00023125"/>
    </source>
</evidence>
<keyword evidence="10" id="KW-1185">Reference proteome</keyword>
<dbReference type="InterPro" id="IPR045125">
    <property type="entry name" value="Sub1/Tcp4-like"/>
</dbReference>
<dbReference type="Pfam" id="PF02229">
    <property type="entry name" value="PC4"/>
    <property type="match status" value="1"/>
</dbReference>
<evidence type="ECO:0000256" key="3">
    <source>
        <dbReference type="ARBA" id="ARBA00023015"/>
    </source>
</evidence>
<comment type="similarity">
    <text evidence="2">Belongs to the transcriptional coactivator PC4 family.</text>
</comment>
<dbReference type="EMBL" id="GL984001">
    <property type="protein sequence ID" value="EGR30390.1"/>
    <property type="molecule type" value="Genomic_DNA"/>
</dbReference>
<dbReference type="GO" id="GO:0003677">
    <property type="term" value="F:DNA binding"/>
    <property type="evidence" value="ECO:0007669"/>
    <property type="project" value="UniProtKB-KW"/>
</dbReference>
<evidence type="ECO:0000256" key="1">
    <source>
        <dbReference type="ARBA" id="ARBA00004123"/>
    </source>
</evidence>
<dbReference type="OMA" id="NYTFEDG"/>
<gene>
    <name evidence="9" type="ORF">IMG5_133270</name>
</gene>
<keyword evidence="6" id="KW-0539">Nucleus</keyword>
<evidence type="ECO:0000259" key="8">
    <source>
        <dbReference type="Pfam" id="PF02229"/>
    </source>
</evidence>
<evidence type="ECO:0000313" key="10">
    <source>
        <dbReference type="Proteomes" id="UP000008983"/>
    </source>
</evidence>
<dbReference type="GeneID" id="14906501"/>
<accession>G0QWL5</accession>
<evidence type="ECO:0000256" key="6">
    <source>
        <dbReference type="ARBA" id="ARBA00023242"/>
    </source>
</evidence>
<dbReference type="PANTHER" id="PTHR13215">
    <property type="entry name" value="RNA POLYMERASE II TRANSCRIPTIONAL COACTIVATOR"/>
    <property type="match status" value="1"/>
</dbReference>
<feature type="compositionally biased region" description="Basic and acidic residues" evidence="7">
    <location>
        <begin position="1"/>
        <end position="11"/>
    </location>
</feature>
<organism evidence="9 10">
    <name type="scientific">Ichthyophthirius multifiliis</name>
    <name type="common">White spot disease agent</name>
    <name type="synonym">Ich</name>
    <dbReference type="NCBI Taxonomy" id="5932"/>
    <lineage>
        <taxon>Eukaryota</taxon>
        <taxon>Sar</taxon>
        <taxon>Alveolata</taxon>
        <taxon>Ciliophora</taxon>
        <taxon>Intramacronucleata</taxon>
        <taxon>Oligohymenophorea</taxon>
        <taxon>Hymenostomatida</taxon>
        <taxon>Ophryoglenina</taxon>
        <taxon>Ichthyophthirius</taxon>
    </lineage>
</organism>
<evidence type="ECO:0000256" key="5">
    <source>
        <dbReference type="ARBA" id="ARBA00023163"/>
    </source>
</evidence>
<keyword evidence="3" id="KW-0805">Transcription regulation</keyword>
<dbReference type="OrthoDB" id="309458at2759"/>
<feature type="region of interest" description="Disordered" evidence="7">
    <location>
        <begin position="1"/>
        <end position="35"/>
    </location>
</feature>
<evidence type="ECO:0000313" key="9">
    <source>
        <dbReference type="EMBL" id="EGR30390.1"/>
    </source>
</evidence>
<dbReference type="eggNOG" id="KOG2712">
    <property type="taxonomic scope" value="Eukaryota"/>
</dbReference>
<dbReference type="RefSeq" id="XP_004031977.1">
    <property type="nucleotide sequence ID" value="XM_004031929.1"/>
</dbReference>
<proteinExistence type="inferred from homology"/>
<feature type="domain" description="Transcriptional coactivator p15 (PC4) C-terminal" evidence="8">
    <location>
        <begin position="37"/>
        <end position="87"/>
    </location>
</feature>
<dbReference type="InParanoid" id="G0QWL5"/>
<comment type="subcellular location">
    <subcellularLocation>
        <location evidence="1">Nucleus</location>
    </subcellularLocation>
</comment>
<reference evidence="9 10" key="1">
    <citation type="submission" date="2011-07" db="EMBL/GenBank/DDBJ databases">
        <authorList>
            <person name="Coyne R."/>
            <person name="Brami D."/>
            <person name="Johnson J."/>
            <person name="Hostetler J."/>
            <person name="Hannick L."/>
            <person name="Clark T."/>
            <person name="Cassidy-Hanley D."/>
            <person name="Inman J."/>
        </authorList>
    </citation>
    <scope>NUCLEOTIDE SEQUENCE [LARGE SCALE GENOMIC DNA]</scope>
    <source>
        <strain evidence="9 10">G5</strain>
    </source>
</reference>
<sequence length="100" mass="11620">MSQSQQKEKTDQSLQKQKKTEKPEIKPKKQSDGSLYFDLDDKKRVSIRKFKGKLYIDVREFYEKDGDMLPGKKGIALTLSNWEQLKGIINNIDDAIVELD</sequence>
<dbReference type="InterPro" id="IPR009044">
    <property type="entry name" value="ssDNA-bd_transcriptional_reg"/>
</dbReference>
<feature type="compositionally biased region" description="Basic and acidic residues" evidence="7">
    <location>
        <begin position="18"/>
        <end position="31"/>
    </location>
</feature>
<keyword evidence="5" id="KW-0804">Transcription</keyword>
<dbReference type="GO" id="GO:0005634">
    <property type="term" value="C:nucleus"/>
    <property type="evidence" value="ECO:0007669"/>
    <property type="project" value="UniProtKB-SubCell"/>
</dbReference>
<dbReference type="InterPro" id="IPR003173">
    <property type="entry name" value="PC4_C"/>
</dbReference>
<name>G0QWL5_ICHMU</name>
<dbReference type="GO" id="GO:0060261">
    <property type="term" value="P:positive regulation of transcription initiation by RNA polymerase II"/>
    <property type="evidence" value="ECO:0007669"/>
    <property type="project" value="InterPro"/>
</dbReference>
<dbReference type="AlphaFoldDB" id="G0QWL5"/>
<dbReference type="GO" id="GO:0003713">
    <property type="term" value="F:transcription coactivator activity"/>
    <property type="evidence" value="ECO:0007669"/>
    <property type="project" value="InterPro"/>
</dbReference>
<evidence type="ECO:0000256" key="2">
    <source>
        <dbReference type="ARBA" id="ARBA00009001"/>
    </source>
</evidence>
<dbReference type="STRING" id="857967.G0QWL5"/>
<evidence type="ECO:0000256" key="7">
    <source>
        <dbReference type="SAM" id="MobiDB-lite"/>
    </source>
</evidence>